<protein>
    <submittedName>
        <fullName evidence="1">Segregation and condensation protein A</fullName>
    </submittedName>
</protein>
<accession>A0A1V3NM20</accession>
<dbReference type="Proteomes" id="UP000189462">
    <property type="component" value="Unassembled WGS sequence"/>
</dbReference>
<name>A0A1V3NM20_9GAMM</name>
<gene>
    <name evidence="1" type="ORF">B1C78_05550</name>
</gene>
<dbReference type="OrthoDB" id="9795846at2"/>
<sequence length="102" mass="11728">MTDHDPTEAELTKEQRILRIMQTVLTDVARDTNTPPGMKHPLTDKTIHNIRDCLSLIVERQQELAEALGQEMNMRPRYVDEPKKGDTVVHINVDTLRKNPKS</sequence>
<organism evidence="1 2">
    <name type="scientific">Thioalkalivibrio denitrificans</name>
    <dbReference type="NCBI Taxonomy" id="108003"/>
    <lineage>
        <taxon>Bacteria</taxon>
        <taxon>Pseudomonadati</taxon>
        <taxon>Pseudomonadota</taxon>
        <taxon>Gammaproteobacteria</taxon>
        <taxon>Chromatiales</taxon>
        <taxon>Ectothiorhodospiraceae</taxon>
        <taxon>Thioalkalivibrio</taxon>
    </lineage>
</organism>
<reference evidence="1 2" key="1">
    <citation type="submission" date="2017-02" db="EMBL/GenBank/DDBJ databases">
        <title>Genomic diversity within the haloalkaliphilic genus Thioalkalivibrio.</title>
        <authorList>
            <person name="Ahn A.-C."/>
            <person name="Meier-Kolthoff J."/>
            <person name="Overmars L."/>
            <person name="Richter M."/>
            <person name="Woyke T."/>
            <person name="Sorokin D.Y."/>
            <person name="Muyzer G."/>
        </authorList>
    </citation>
    <scope>NUCLEOTIDE SEQUENCE [LARGE SCALE GENOMIC DNA]</scope>
    <source>
        <strain evidence="1 2">ALJD</strain>
    </source>
</reference>
<evidence type="ECO:0000313" key="2">
    <source>
        <dbReference type="Proteomes" id="UP000189462"/>
    </source>
</evidence>
<keyword evidence="2" id="KW-1185">Reference proteome</keyword>
<comment type="caution">
    <text evidence="1">The sequence shown here is derived from an EMBL/GenBank/DDBJ whole genome shotgun (WGS) entry which is preliminary data.</text>
</comment>
<dbReference type="AlphaFoldDB" id="A0A1V3NM20"/>
<dbReference type="STRING" id="108003.B1C78_05550"/>
<dbReference type="RefSeq" id="WP_077278152.1">
    <property type="nucleotide sequence ID" value="NZ_MVBK01000033.1"/>
</dbReference>
<proteinExistence type="predicted"/>
<evidence type="ECO:0000313" key="1">
    <source>
        <dbReference type="EMBL" id="OOG25918.1"/>
    </source>
</evidence>
<dbReference type="EMBL" id="MVBK01000033">
    <property type="protein sequence ID" value="OOG25918.1"/>
    <property type="molecule type" value="Genomic_DNA"/>
</dbReference>